<organism evidence="1 2">
    <name type="scientific">Wickerhamomyces anomalus (strain ATCC 58044 / CBS 1984 / NCYC 433 / NRRL Y-366-8)</name>
    <name type="common">Yeast</name>
    <name type="synonym">Hansenula anomala</name>
    <dbReference type="NCBI Taxonomy" id="683960"/>
    <lineage>
        <taxon>Eukaryota</taxon>
        <taxon>Fungi</taxon>
        <taxon>Dikarya</taxon>
        <taxon>Ascomycota</taxon>
        <taxon>Saccharomycotina</taxon>
        <taxon>Saccharomycetes</taxon>
        <taxon>Phaffomycetales</taxon>
        <taxon>Wickerhamomycetaceae</taxon>
        <taxon>Wickerhamomyces</taxon>
    </lineage>
</organism>
<evidence type="ECO:0000313" key="1">
    <source>
        <dbReference type="EMBL" id="ODQ62351.1"/>
    </source>
</evidence>
<accession>A0A1E3PAD5</accession>
<dbReference type="OrthoDB" id="3980721at2759"/>
<name>A0A1E3PAD5_WICAA</name>
<reference evidence="1 2" key="1">
    <citation type="journal article" date="2016" name="Proc. Natl. Acad. Sci. U.S.A.">
        <title>Comparative genomics of biotechnologically important yeasts.</title>
        <authorList>
            <person name="Riley R."/>
            <person name="Haridas S."/>
            <person name="Wolfe K.H."/>
            <person name="Lopes M.R."/>
            <person name="Hittinger C.T."/>
            <person name="Goeker M."/>
            <person name="Salamov A.A."/>
            <person name="Wisecaver J.H."/>
            <person name="Long T.M."/>
            <person name="Calvey C.H."/>
            <person name="Aerts A.L."/>
            <person name="Barry K.W."/>
            <person name="Choi C."/>
            <person name="Clum A."/>
            <person name="Coughlan A.Y."/>
            <person name="Deshpande S."/>
            <person name="Douglass A.P."/>
            <person name="Hanson S.J."/>
            <person name="Klenk H.-P."/>
            <person name="LaButti K.M."/>
            <person name="Lapidus A."/>
            <person name="Lindquist E.A."/>
            <person name="Lipzen A.M."/>
            <person name="Meier-Kolthoff J.P."/>
            <person name="Ohm R.A."/>
            <person name="Otillar R.P."/>
            <person name="Pangilinan J.L."/>
            <person name="Peng Y."/>
            <person name="Rokas A."/>
            <person name="Rosa C.A."/>
            <person name="Scheuner C."/>
            <person name="Sibirny A.A."/>
            <person name="Slot J.C."/>
            <person name="Stielow J.B."/>
            <person name="Sun H."/>
            <person name="Kurtzman C.P."/>
            <person name="Blackwell M."/>
            <person name="Grigoriev I.V."/>
            <person name="Jeffries T.W."/>
        </authorList>
    </citation>
    <scope>NUCLEOTIDE SEQUENCE [LARGE SCALE GENOMIC DNA]</scope>
    <source>
        <strain evidence="2">ATCC 58044 / CBS 1984 / NCYC 433 / NRRL Y-366-8</strain>
    </source>
</reference>
<keyword evidence="2" id="KW-1185">Reference proteome</keyword>
<dbReference type="AlphaFoldDB" id="A0A1E3PAD5"/>
<protein>
    <recommendedName>
        <fullName evidence="3">Mitochondrial morphogenesis protein SLD7</fullName>
    </recommendedName>
</protein>
<evidence type="ECO:0000313" key="2">
    <source>
        <dbReference type="Proteomes" id="UP000094112"/>
    </source>
</evidence>
<dbReference type="GeneID" id="30200232"/>
<evidence type="ECO:0008006" key="3">
    <source>
        <dbReference type="Google" id="ProtNLM"/>
    </source>
</evidence>
<dbReference type="RefSeq" id="XP_019041558.1">
    <property type="nucleotide sequence ID" value="XM_019182986.1"/>
</dbReference>
<sequence length="271" mass="31414">MVLEERCLKKISIAVENDSALFHGLNQLQEIELWNSKSKIVNENIRNISRPLKFISLVNPVYTPIWAIVDKPYIVFSSDENTLSVFQTLMNHSNLKENVFNNALLASIKDTLFMLFYIEMVNESPSVKCLLLEINFNKINEVLNGEEDMSTDAPSAYFIDEVLAKKDEMIDNLLKRRSDKQQLSRAKKQQVEDTAKDQQLRIVNVRQNFKKIINKEVKRRLTGRPKSTQIEAGEICFKAMSFKFTSLESMDDRDEREVKDWLNIFLSVLGL</sequence>
<proteinExistence type="predicted"/>
<gene>
    <name evidence="1" type="ORF">WICANDRAFT_60411</name>
</gene>
<dbReference type="Proteomes" id="UP000094112">
    <property type="component" value="Unassembled WGS sequence"/>
</dbReference>
<dbReference type="EMBL" id="KV454208">
    <property type="protein sequence ID" value="ODQ62351.1"/>
    <property type="molecule type" value="Genomic_DNA"/>
</dbReference>